<dbReference type="PANTHER" id="PTHR42685:SF18">
    <property type="entry name" value="DIGERANYLGERANYLGLYCEROPHOSPHOLIPID REDUCTASE"/>
    <property type="match status" value="1"/>
</dbReference>
<dbReference type="Gene3D" id="3.30.9.10">
    <property type="entry name" value="D-Amino Acid Oxidase, subunit A, domain 2"/>
    <property type="match status" value="1"/>
</dbReference>
<dbReference type="AlphaFoldDB" id="A0AA51UN31"/>
<dbReference type="InterPro" id="IPR011777">
    <property type="entry name" value="Geranylgeranyl_Rdtase_fam"/>
</dbReference>
<evidence type="ECO:0000313" key="2">
    <source>
        <dbReference type="Proteomes" id="UP001182908"/>
    </source>
</evidence>
<accession>A0AA51UN31</accession>
<keyword evidence="2" id="KW-1185">Reference proteome</keyword>
<dbReference type="Gene3D" id="3.50.50.60">
    <property type="entry name" value="FAD/NAD(P)-binding domain"/>
    <property type="match status" value="1"/>
</dbReference>
<dbReference type="SUPFAM" id="SSF51905">
    <property type="entry name" value="FAD/NAD(P)-binding domain"/>
    <property type="match status" value="1"/>
</dbReference>
<dbReference type="GeneID" id="84231682"/>
<sequence>MKMTEYDVIVVGGGPIGSVAARYAALNGAKTLILEDHAFIGTPVGCTGLLSTRAVNECEIDPSDSSILNSVRGAFIHPMHGDCLPIDGKRTKAYVVSRKIFDRKLAAKAVEEDVDLWLKSRVTGIERSQNEQKVSVVKSGEKQVLKAKVIIGADGVRSQVAKWSGLGNVSEVLPGIQAEVPYHSDDTDFVELFVGSQAPGFFGWTVPVNESISRVGMAVDPKYGMSAHRVLENLLTKNKHVVSRYGGGKLDLVMGGIPLGPLDKTYTDGVMIVGDAAGQVKPTSGGGIYTGAVCAKIAGEIAAKAAEQENSSAPFLSEYDKLWRTKLGKELAMGMRIHRFAAGLEDKEIDELIGSMNNPAILDTITRYGDMDHPSILIKKLLHPSKSVHMLKIFRAFAKAVL</sequence>
<proteinExistence type="predicted"/>
<keyword evidence="1" id="KW-0560">Oxidoreductase</keyword>
<dbReference type="InterPro" id="IPR050407">
    <property type="entry name" value="Geranylgeranyl_reductase"/>
</dbReference>
<dbReference type="PANTHER" id="PTHR42685">
    <property type="entry name" value="GERANYLGERANYL DIPHOSPHATE REDUCTASE"/>
    <property type="match status" value="1"/>
</dbReference>
<gene>
    <name evidence="1" type="ORF">RE474_03155</name>
</gene>
<dbReference type="Proteomes" id="UP001182908">
    <property type="component" value="Chromosome"/>
</dbReference>
<dbReference type="NCBIfam" id="TIGR02032">
    <property type="entry name" value="GG-red-SF"/>
    <property type="match status" value="1"/>
</dbReference>
<dbReference type="RefSeq" id="WP_309312195.1">
    <property type="nucleotide sequence ID" value="NZ_CP133592.1"/>
</dbReference>
<dbReference type="InterPro" id="IPR036188">
    <property type="entry name" value="FAD/NAD-bd_sf"/>
</dbReference>
<dbReference type="EC" id="1.-.-.-" evidence="1"/>
<dbReference type="PRINTS" id="PR00420">
    <property type="entry name" value="RNGMNOXGNASE"/>
</dbReference>
<evidence type="ECO:0000313" key="1">
    <source>
        <dbReference type="EMBL" id="WMW26400.1"/>
    </source>
</evidence>
<organism evidence="1 2">
    <name type="scientific">Methanolobus sediminis</name>
    <dbReference type="NCBI Taxonomy" id="3072978"/>
    <lineage>
        <taxon>Archaea</taxon>
        <taxon>Methanobacteriati</taxon>
        <taxon>Methanobacteriota</taxon>
        <taxon>Stenosarchaea group</taxon>
        <taxon>Methanomicrobia</taxon>
        <taxon>Methanosarcinales</taxon>
        <taxon>Methanosarcinaceae</taxon>
        <taxon>Methanolobus</taxon>
    </lineage>
</organism>
<name>A0AA51UN31_9EURY</name>
<dbReference type="GO" id="GO:0016628">
    <property type="term" value="F:oxidoreductase activity, acting on the CH-CH group of donors, NAD or NADP as acceptor"/>
    <property type="evidence" value="ECO:0007669"/>
    <property type="project" value="InterPro"/>
</dbReference>
<dbReference type="KEGG" id="mseb:RE474_03155"/>
<dbReference type="EMBL" id="CP133592">
    <property type="protein sequence ID" value="WMW26400.1"/>
    <property type="molecule type" value="Genomic_DNA"/>
</dbReference>
<dbReference type="Pfam" id="PF12831">
    <property type="entry name" value="FAD_oxidored"/>
    <property type="match status" value="1"/>
</dbReference>
<protein>
    <submittedName>
        <fullName evidence="1">NAD(P)/FAD-dependent oxidoreductase</fullName>
        <ecNumber evidence="1">1.-.-.-</ecNumber>
    </submittedName>
</protein>
<reference evidence="1 2" key="1">
    <citation type="submission" date="2023-08" db="EMBL/GenBank/DDBJ databases">
        <title>Methanolobus mangrovi sp. nov. and Methanolobus sediminis sp. nov, two novel methylotrophic methanogens isolated from mangrove sediments in China.</title>
        <authorList>
            <person name="Zhou J."/>
        </authorList>
    </citation>
    <scope>NUCLEOTIDE SEQUENCE [LARGE SCALE GENOMIC DNA]</scope>
    <source>
        <strain evidence="1 2">FTZ6</strain>
    </source>
</reference>